<dbReference type="KEGG" id="atm:ANT_29980"/>
<sequence length="602" mass="69992">MKVTQDNRFGESVFSVALPAPKDGWWRLIVDRILELSIIGLILQQLGAFFERLEKENKEREGKARQFLEDSTPEKVGVLEIIYRWTAKNKEWSDKPRKNLLEEKRQQWAKNPEHQKRFLQDLAGLPEPEMLRVLEEAQKFFGEIKPGEQSALAISLGKLKDVLNRNFSDKDWEAKAQGILALWDAFDAPSRGVVLKALNCLEERLLQKGTAELENRFFNSSKRRRLIPFLSNRDLQEKLRGYIPEVRTTLDLTPEPEDPPDIRGFLKEQHGIRRNPFGVTYNFFDPLIWVRRENPQSEDLLLSPSPNVIFLSHPDDGNIASLYFSYLFMSDYKNNKIPAANEFILCARLTSVEDFPITPLQQIVQSVARAWLEILPVSPWTALDLPAPQRSVLGGLLVWYLQDVYALRNHLEQNLTSIEDRNALETFLYEVDKEVKPKPPVNSPPYEILMDWCTLRPFQSRYTYLFVQDTAFPERDPSHAFWWQMFSRLLPDLITRNLIPKIFTPLRNPPVEALPAMSLSWSPEQLERILRDRFLRVGGQDLGQLFVDVAAEEARERFFPACQGSYGRMLRLGQRLIRYHVEHRPEERWISLDELDAVIGGQ</sequence>
<dbReference type="Proteomes" id="UP000008922">
    <property type="component" value="Chromosome"/>
</dbReference>
<reference evidence="1 2" key="1">
    <citation type="submission" date="2010-12" db="EMBL/GenBank/DDBJ databases">
        <title>Whole genome sequence of Anaerolinea thermophila UNI-1.</title>
        <authorList>
            <person name="Narita-Yamada S."/>
            <person name="Kishi E."/>
            <person name="Watanabe Y."/>
            <person name="Takasaki K."/>
            <person name="Ankai A."/>
            <person name="Oguchi A."/>
            <person name="Fukui S."/>
            <person name="Takahashi M."/>
            <person name="Yashiro I."/>
            <person name="Hosoyama A."/>
            <person name="Sekiguchi Y."/>
            <person name="Hanada S."/>
            <person name="Fujita N."/>
        </authorList>
    </citation>
    <scope>NUCLEOTIDE SEQUENCE [LARGE SCALE GENOMIC DNA]</scope>
    <source>
        <strain evidence="2">DSM 14523 / JCM 11388 / NBRC 100420 / UNI-1</strain>
    </source>
</reference>
<dbReference type="STRING" id="926569.ANT_29980"/>
<dbReference type="InParanoid" id="E8N277"/>
<dbReference type="HOGENOM" id="CLU_453205_0_0_0"/>
<protein>
    <submittedName>
        <fullName evidence="1">Uncharacterized protein</fullName>
    </submittedName>
</protein>
<evidence type="ECO:0000313" key="1">
    <source>
        <dbReference type="EMBL" id="BAJ65024.1"/>
    </source>
</evidence>
<dbReference type="RefSeq" id="WP_013561368.1">
    <property type="nucleotide sequence ID" value="NC_014960.1"/>
</dbReference>
<dbReference type="EMBL" id="AP012029">
    <property type="protein sequence ID" value="BAJ65024.1"/>
    <property type="molecule type" value="Genomic_DNA"/>
</dbReference>
<name>E8N277_ANATU</name>
<accession>E8N277</accession>
<evidence type="ECO:0000313" key="2">
    <source>
        <dbReference type="Proteomes" id="UP000008922"/>
    </source>
</evidence>
<proteinExistence type="predicted"/>
<organism evidence="1 2">
    <name type="scientific">Anaerolinea thermophila (strain DSM 14523 / JCM 11388 / NBRC 100420 / UNI-1)</name>
    <dbReference type="NCBI Taxonomy" id="926569"/>
    <lineage>
        <taxon>Bacteria</taxon>
        <taxon>Bacillati</taxon>
        <taxon>Chloroflexota</taxon>
        <taxon>Anaerolineae</taxon>
        <taxon>Anaerolineales</taxon>
        <taxon>Anaerolineaceae</taxon>
        <taxon>Anaerolinea</taxon>
    </lineage>
</organism>
<dbReference type="AlphaFoldDB" id="E8N277"/>
<gene>
    <name evidence="1" type="ordered locus">ANT_29980</name>
</gene>
<keyword evidence="2" id="KW-1185">Reference proteome</keyword>